<feature type="region of interest" description="Disordered" evidence="1">
    <location>
        <begin position="128"/>
        <end position="213"/>
    </location>
</feature>
<feature type="compositionally biased region" description="Low complexity" evidence="1">
    <location>
        <begin position="42"/>
        <end position="55"/>
    </location>
</feature>
<feature type="compositionally biased region" description="Basic and acidic residues" evidence="1">
    <location>
        <begin position="150"/>
        <end position="163"/>
    </location>
</feature>
<feature type="compositionally biased region" description="Low complexity" evidence="1">
    <location>
        <begin position="406"/>
        <end position="417"/>
    </location>
</feature>
<evidence type="ECO:0000256" key="1">
    <source>
        <dbReference type="SAM" id="MobiDB-lite"/>
    </source>
</evidence>
<proteinExistence type="predicted"/>
<dbReference type="Proteomes" id="UP001206595">
    <property type="component" value="Unassembled WGS sequence"/>
</dbReference>
<feature type="compositionally biased region" description="Polar residues" evidence="1">
    <location>
        <begin position="350"/>
        <end position="369"/>
    </location>
</feature>
<feature type="compositionally biased region" description="Polar residues" evidence="1">
    <location>
        <begin position="580"/>
        <end position="592"/>
    </location>
</feature>
<feature type="region of interest" description="Disordered" evidence="1">
    <location>
        <begin position="225"/>
        <end position="465"/>
    </location>
</feature>
<dbReference type="RefSeq" id="XP_051441420.1">
    <property type="nucleotide sequence ID" value="XM_051591620.1"/>
</dbReference>
<dbReference type="EMBL" id="MU620956">
    <property type="protein sequence ID" value="KAI8576416.1"/>
    <property type="molecule type" value="Genomic_DNA"/>
</dbReference>
<feature type="compositionally biased region" description="Basic and acidic residues" evidence="1">
    <location>
        <begin position="640"/>
        <end position="667"/>
    </location>
</feature>
<feature type="compositionally biased region" description="Basic and acidic residues" evidence="1">
    <location>
        <begin position="541"/>
        <end position="550"/>
    </location>
</feature>
<protein>
    <submittedName>
        <fullName evidence="2">Uncharacterized protein</fullName>
    </submittedName>
</protein>
<organism evidence="2 3">
    <name type="scientific">Umbelopsis ramanniana AG</name>
    <dbReference type="NCBI Taxonomy" id="1314678"/>
    <lineage>
        <taxon>Eukaryota</taxon>
        <taxon>Fungi</taxon>
        <taxon>Fungi incertae sedis</taxon>
        <taxon>Mucoromycota</taxon>
        <taxon>Mucoromycotina</taxon>
        <taxon>Umbelopsidomycetes</taxon>
        <taxon>Umbelopsidales</taxon>
        <taxon>Umbelopsidaceae</taxon>
        <taxon>Umbelopsis</taxon>
    </lineage>
</organism>
<gene>
    <name evidence="2" type="ORF">K450DRAFT_257169</name>
</gene>
<keyword evidence="3" id="KW-1185">Reference proteome</keyword>
<dbReference type="AlphaFoldDB" id="A0AAD5E4Z8"/>
<feature type="compositionally biased region" description="Polar residues" evidence="1">
    <location>
        <begin position="25"/>
        <end position="41"/>
    </location>
</feature>
<feature type="compositionally biased region" description="Polar residues" evidence="1">
    <location>
        <begin position="194"/>
        <end position="208"/>
    </location>
</feature>
<feature type="compositionally biased region" description="Polar residues" evidence="1">
    <location>
        <begin position="441"/>
        <end position="458"/>
    </location>
</feature>
<comment type="caution">
    <text evidence="2">The sequence shown here is derived from an EMBL/GenBank/DDBJ whole genome shotgun (WGS) entry which is preliminary data.</text>
</comment>
<reference evidence="2" key="1">
    <citation type="submission" date="2021-06" db="EMBL/GenBank/DDBJ databases">
        <authorList>
            <consortium name="DOE Joint Genome Institute"/>
            <person name="Mondo S.J."/>
            <person name="Amses K.R."/>
            <person name="Simmons D.R."/>
            <person name="Longcore J.E."/>
            <person name="Seto K."/>
            <person name="Alves G.H."/>
            <person name="Bonds A.E."/>
            <person name="Quandt C.A."/>
            <person name="Davis W.J."/>
            <person name="Chang Y."/>
            <person name="Letcher P.M."/>
            <person name="Powell M.J."/>
            <person name="Kuo A."/>
            <person name="Labutti K."/>
            <person name="Pangilinan J."/>
            <person name="Andreopoulos W."/>
            <person name="Tritt A."/>
            <person name="Riley R."/>
            <person name="Hundley H."/>
            <person name="Johnson J."/>
            <person name="Lipzen A."/>
            <person name="Barry K."/>
            <person name="Berbee M.L."/>
            <person name="Buchler N.E."/>
            <person name="Grigoriev I.V."/>
            <person name="Spatafora J.W."/>
            <person name="Stajich J.E."/>
            <person name="James T.Y."/>
        </authorList>
    </citation>
    <scope>NUCLEOTIDE SEQUENCE</scope>
    <source>
        <strain evidence="2">AG</strain>
    </source>
</reference>
<accession>A0AAD5E4Z8</accession>
<name>A0AAD5E4Z8_UMBRA</name>
<feature type="compositionally biased region" description="Polar residues" evidence="1">
    <location>
        <begin position="261"/>
        <end position="271"/>
    </location>
</feature>
<feature type="compositionally biased region" description="Polar residues" evidence="1">
    <location>
        <begin position="284"/>
        <end position="293"/>
    </location>
</feature>
<evidence type="ECO:0000313" key="2">
    <source>
        <dbReference type="EMBL" id="KAI8576416.1"/>
    </source>
</evidence>
<feature type="compositionally biased region" description="Basic and acidic residues" evidence="1">
    <location>
        <begin position="425"/>
        <end position="440"/>
    </location>
</feature>
<feature type="region of interest" description="Disordered" evidence="1">
    <location>
        <begin position="618"/>
        <end position="675"/>
    </location>
</feature>
<evidence type="ECO:0000313" key="3">
    <source>
        <dbReference type="Proteomes" id="UP001206595"/>
    </source>
</evidence>
<reference evidence="2" key="2">
    <citation type="journal article" date="2022" name="Proc. Natl. Acad. Sci. U.S.A.">
        <title>Diploid-dominant life cycles characterize the early evolution of Fungi.</title>
        <authorList>
            <person name="Amses K.R."/>
            <person name="Simmons D.R."/>
            <person name="Longcore J.E."/>
            <person name="Mondo S.J."/>
            <person name="Seto K."/>
            <person name="Jeronimo G.H."/>
            <person name="Bonds A.E."/>
            <person name="Quandt C.A."/>
            <person name="Davis W.J."/>
            <person name="Chang Y."/>
            <person name="Federici B.A."/>
            <person name="Kuo A."/>
            <person name="LaButti K."/>
            <person name="Pangilinan J."/>
            <person name="Andreopoulos W."/>
            <person name="Tritt A."/>
            <person name="Riley R."/>
            <person name="Hundley H."/>
            <person name="Johnson J."/>
            <person name="Lipzen A."/>
            <person name="Barry K."/>
            <person name="Lang B.F."/>
            <person name="Cuomo C.A."/>
            <person name="Buchler N.E."/>
            <person name="Grigoriev I.V."/>
            <person name="Spatafora J.W."/>
            <person name="Stajich J.E."/>
            <person name="James T.Y."/>
        </authorList>
    </citation>
    <scope>NUCLEOTIDE SEQUENCE</scope>
    <source>
        <strain evidence="2">AG</strain>
    </source>
</reference>
<sequence>MDDDEDYLDVNNNTLHISDKGGKSPMTNNFGGRGNTGSTYRPTSVLSSTPSSLTVNSQHGSINSKKAFKLFNKNGKRHSVDFHSFETRGTTVYDPEAPGLNFEELIRSGSTMKMSLTPNRLRTIEIEDQITQQADRGDDWARKLPSIRPESPRPRPREADRKPSQKSLPNNHANKKPPPLPRSNSFSLLDLPVSSPTSQTQRSHTPEPSQKPAISTMFDIPLDFLSSPTTALSPPSPKKIPTERTRTQPAPLGQTMKHPSETTLSKPTNRSLPDLNAKVHRPSTGLSNPPSAEQTKKPETLKLNGKESAAIGQNRVDDSAKQLPVKPATPTSPQKDSVQIARQEMVRSILQDSKQNAKNEVVSASSAKDVTNEDQGEATDKDAPIRPPRQKPIATKAVTPTRSEQASDTTATSNTTARQPSLVREANRTTAKQDTKDVSKSRTNGHSNNTSSPQPTIKKTSDAAMRSTVSLTNIPPSKFEAAKAAKSNAAKPVLPKSVSEVSLAVTTQAEITEEPDEMNSPVPSKAQTIPEPPKPVPRPSEAVERGERMILSRPSTPDRPTSIVISPPRPSSFVSKRRSMSGTLPLTEQQKLAGSVEMSVKVWDDYLKHNSKHPLIRRRSQMRAGTTIADVDSSNDEETEVKKPKEPTEIREQTEAREPRERDHSREYNNNPKVPVIPQGVLEKVRKFERQRSDLTLLDSSEAVKQARERIAASRKAVRMSLYRTVAVDAGTQTDFPAVDQAVQTGDLTSHTGGSEIAESEVSEHGVIDGDEEWFLDDEWEEDDVEDESAVAEWLLGC</sequence>
<dbReference type="GeneID" id="75916963"/>
<feature type="region of interest" description="Disordered" evidence="1">
    <location>
        <begin position="509"/>
        <end position="593"/>
    </location>
</feature>
<feature type="region of interest" description="Disordered" evidence="1">
    <location>
        <begin position="1"/>
        <end position="60"/>
    </location>
</feature>